<organism evidence="3 4">
    <name type="scientific">Lachnoanaerobaculum saburreum</name>
    <dbReference type="NCBI Taxonomy" id="467210"/>
    <lineage>
        <taxon>Bacteria</taxon>
        <taxon>Bacillati</taxon>
        <taxon>Bacillota</taxon>
        <taxon>Clostridia</taxon>
        <taxon>Lachnospirales</taxon>
        <taxon>Lachnospiraceae</taxon>
        <taxon>Lachnoanaerobaculum</taxon>
    </lineage>
</organism>
<reference evidence="4" key="1">
    <citation type="submission" date="2016-01" db="EMBL/GenBank/DDBJ databases">
        <authorList>
            <person name="Mitreva M."/>
            <person name="Pepin K.H."/>
            <person name="Mihindukulasuriya K.A."/>
            <person name="Fulton R."/>
            <person name="Fronick C."/>
            <person name="O'Laughlin M."/>
            <person name="Miner T."/>
            <person name="Herter B."/>
            <person name="Rosa B.A."/>
            <person name="Cordes M."/>
            <person name="Tomlinson C."/>
            <person name="Wollam A."/>
            <person name="Palsikar V.B."/>
            <person name="Mardis E.R."/>
            <person name="Wilson R.K."/>
        </authorList>
    </citation>
    <scope>NUCLEOTIDE SEQUENCE [LARGE SCALE GENOMIC DNA]</scope>
    <source>
        <strain evidence="4">DNF00896</strain>
    </source>
</reference>
<dbReference type="Pfam" id="PF00395">
    <property type="entry name" value="SLH"/>
    <property type="match status" value="1"/>
</dbReference>
<dbReference type="PATRIC" id="fig|467210.3.peg.229"/>
<name>A0A133ZZC0_9FIRM</name>
<comment type="caution">
    <text evidence="3">The sequence shown here is derived from an EMBL/GenBank/DDBJ whole genome shotgun (WGS) entry which is preliminary data.</text>
</comment>
<dbReference type="InterPro" id="IPR001119">
    <property type="entry name" value="SLH_dom"/>
</dbReference>
<protein>
    <recommendedName>
        <fullName evidence="2">SLH domain-containing protein</fullName>
    </recommendedName>
</protein>
<dbReference type="STRING" id="467210.HMPREF1866_00231"/>
<sequence length="368" mass="40022">MKSNIIKIGALGLASIMTFESVGAGSVFAQSSNFELRKKVIGLTGITFVSGNIDRFVTRGEFAKMLAQASPYRSVLTKNSNTSVFNDVPKDNENAAAIKMAVEHGYMTGYLGGVFKPNDNVTLNDAIRGVLTLLGYDSSDFAGDANNKRMAKYGFLELNENLTSLSANSNLTVRDCINLFYNMLKTNMKDGGAYVVTVFNGEINKDKEVNPLKLADNSLKGPKVVKSVNQLARALPFDYKDGNLFVDGRSVGADYFKSLMESSDVGLVIYYSAAAKTVWAYDENTDATNGKKAVHGTVESIYYESTSSLTPTSVTIDGQEYQITNSDMQFAFSIYGSIKVNDDVTLVVDINNAEDGTSTYSVVDYIED</sequence>
<evidence type="ECO:0000313" key="3">
    <source>
        <dbReference type="EMBL" id="KXB60783.1"/>
    </source>
</evidence>
<dbReference type="PROSITE" id="PS51272">
    <property type="entry name" value="SLH"/>
    <property type="match status" value="1"/>
</dbReference>
<dbReference type="Proteomes" id="UP000070394">
    <property type="component" value="Unassembled WGS sequence"/>
</dbReference>
<feature type="domain" description="SLH" evidence="2">
    <location>
        <begin position="81"/>
        <end position="144"/>
    </location>
</feature>
<evidence type="ECO:0000259" key="2">
    <source>
        <dbReference type="PROSITE" id="PS51272"/>
    </source>
</evidence>
<evidence type="ECO:0000313" key="4">
    <source>
        <dbReference type="Proteomes" id="UP000070394"/>
    </source>
</evidence>
<gene>
    <name evidence="3" type="ORF">HMPREF1866_00231</name>
</gene>
<dbReference type="AlphaFoldDB" id="A0A133ZZC0"/>
<evidence type="ECO:0000256" key="1">
    <source>
        <dbReference type="ARBA" id="ARBA00022737"/>
    </source>
</evidence>
<dbReference type="OrthoDB" id="1699243at2"/>
<keyword evidence="1" id="KW-0677">Repeat</keyword>
<dbReference type="RefSeq" id="WP_060930231.1">
    <property type="nucleotide sequence ID" value="NZ_KQ959775.1"/>
</dbReference>
<dbReference type="EMBL" id="LSDA01000010">
    <property type="protein sequence ID" value="KXB60783.1"/>
    <property type="molecule type" value="Genomic_DNA"/>
</dbReference>
<proteinExistence type="predicted"/>
<keyword evidence="4" id="KW-1185">Reference proteome</keyword>
<accession>A0A133ZZC0</accession>